<name>A0A7M5WKN8_9CNID</name>
<dbReference type="InterPro" id="IPR003609">
    <property type="entry name" value="Pan_app"/>
</dbReference>
<proteinExistence type="predicted"/>
<dbReference type="AlphaFoldDB" id="A0A7M5WKN8"/>
<evidence type="ECO:0000313" key="3">
    <source>
        <dbReference type="EnsemblMetazoa" id="CLYHEMP007749.2"/>
    </source>
</evidence>
<evidence type="ECO:0000256" key="1">
    <source>
        <dbReference type="SAM" id="Phobius"/>
    </source>
</evidence>
<dbReference type="EnsemblMetazoa" id="CLYHEMT007749.2">
    <property type="protein sequence ID" value="CLYHEMP007749.2"/>
    <property type="gene ID" value="CLYHEMG007749"/>
</dbReference>
<keyword evidence="1" id="KW-0472">Membrane</keyword>
<feature type="transmembrane region" description="Helical" evidence="1">
    <location>
        <begin position="6"/>
        <end position="29"/>
    </location>
</feature>
<dbReference type="Proteomes" id="UP000594262">
    <property type="component" value="Unplaced"/>
</dbReference>
<evidence type="ECO:0000259" key="2">
    <source>
        <dbReference type="SMART" id="SM00473"/>
    </source>
</evidence>
<protein>
    <recommendedName>
        <fullName evidence="2">Apple domain-containing protein</fullName>
    </recommendedName>
</protein>
<dbReference type="SMART" id="SM00473">
    <property type="entry name" value="PAN_AP"/>
    <property type="match status" value="1"/>
</dbReference>
<keyword evidence="1" id="KW-1133">Transmembrane helix</keyword>
<sequence>MSTQTLILIVLQSFLTMSPKLIFVILILIQASSNNGRIVRNKIIESPNGSKIKIHYIIMTGFNNKKLQGSTSIQTTMVKSVSHCKAECIRVNRCISFNVFPAGLLFDCQLFDTDHYIDQQLLTDQTGYQYFVIKSNCSVGDPNLKCPNEFTYCKPNYDTDTSTCECRFPGCLDPVVYTCTPGPTINDTDSYNLNLGITEIGTTSSGCPQYTFKFKFMMAAIYSSAYSKVLSVVDAGSNSEWIGFRVNRNYKRLLTGLRGVSGGDKVIVSSYRANVEYVIIVTSYKEPDGTWYYRVTSNGNEKLARTHTKKTGTAAGMIIKVGRCAGCVVSDFEYTF</sequence>
<keyword evidence="4" id="KW-1185">Reference proteome</keyword>
<feature type="domain" description="Apple" evidence="2">
    <location>
        <begin position="54"/>
        <end position="134"/>
    </location>
</feature>
<reference evidence="3" key="1">
    <citation type="submission" date="2021-01" db="UniProtKB">
        <authorList>
            <consortium name="EnsemblMetazoa"/>
        </authorList>
    </citation>
    <scope>IDENTIFICATION</scope>
</reference>
<organism evidence="3 4">
    <name type="scientific">Clytia hemisphaerica</name>
    <dbReference type="NCBI Taxonomy" id="252671"/>
    <lineage>
        <taxon>Eukaryota</taxon>
        <taxon>Metazoa</taxon>
        <taxon>Cnidaria</taxon>
        <taxon>Hydrozoa</taxon>
        <taxon>Hydroidolina</taxon>
        <taxon>Leptothecata</taxon>
        <taxon>Obeliida</taxon>
        <taxon>Clytiidae</taxon>
        <taxon>Clytia</taxon>
    </lineage>
</organism>
<accession>A0A7M5WKN8</accession>
<dbReference type="Pfam" id="PF00024">
    <property type="entry name" value="PAN_1"/>
    <property type="match status" value="1"/>
</dbReference>
<evidence type="ECO:0000313" key="4">
    <source>
        <dbReference type="Proteomes" id="UP000594262"/>
    </source>
</evidence>
<keyword evidence="1" id="KW-0812">Transmembrane</keyword>